<comment type="caution">
    <text evidence="1">The sequence shown here is derived from an EMBL/GenBank/DDBJ whole genome shotgun (WGS) entry which is preliminary data.</text>
</comment>
<dbReference type="InterPro" id="IPR039707">
    <property type="entry name" value="MPEG1"/>
</dbReference>
<dbReference type="PANTHER" id="PTHR31463">
    <property type="entry name" value="MACROPHAGE-EXPRESSED GENE 1 PROTEIN"/>
    <property type="match status" value="1"/>
</dbReference>
<keyword evidence="2" id="KW-1185">Reference proteome</keyword>
<dbReference type="PANTHER" id="PTHR31463:SF1">
    <property type="entry name" value="MACROPHAGE-EXPRESSED GENE 1 PROTEIN"/>
    <property type="match status" value="1"/>
</dbReference>
<gene>
    <name evidence="1" type="ORF">PFISCL1PPCAC_17288</name>
</gene>
<dbReference type="GO" id="GO:0045087">
    <property type="term" value="P:innate immune response"/>
    <property type="evidence" value="ECO:0007669"/>
    <property type="project" value="UniProtKB-KW"/>
</dbReference>
<dbReference type="EMBL" id="BTSY01000004">
    <property type="protein sequence ID" value="GMT25991.1"/>
    <property type="molecule type" value="Genomic_DNA"/>
</dbReference>
<protein>
    <submittedName>
        <fullName evidence="1">Uncharacterized protein</fullName>
    </submittedName>
</protein>
<evidence type="ECO:0000313" key="2">
    <source>
        <dbReference type="Proteomes" id="UP001432322"/>
    </source>
</evidence>
<evidence type="ECO:0000313" key="1">
    <source>
        <dbReference type="EMBL" id="GMT25991.1"/>
    </source>
</evidence>
<accession>A0AAV5W2F1</accession>
<feature type="non-terminal residue" evidence="1">
    <location>
        <position position="1"/>
    </location>
</feature>
<reference evidence="1" key="1">
    <citation type="submission" date="2023-10" db="EMBL/GenBank/DDBJ databases">
        <title>Genome assembly of Pristionchus species.</title>
        <authorList>
            <person name="Yoshida K."/>
            <person name="Sommer R.J."/>
        </authorList>
    </citation>
    <scope>NUCLEOTIDE SEQUENCE</scope>
    <source>
        <strain evidence="1">RS5133</strain>
    </source>
</reference>
<dbReference type="Proteomes" id="UP001432322">
    <property type="component" value="Unassembled WGS sequence"/>
</dbReference>
<sequence length="108" mass="11913">AKNTEKQAGYCDKIQETAGTVSCKTGYTLTYYDVVYTTLQLVKGNWKDGTTDLGHADMANAPKCLSKCKIDLILAPSFTENTELYDYKWDATTNVGVLTCPDPTDLLM</sequence>
<name>A0AAV5W2F1_9BILA</name>
<organism evidence="1 2">
    <name type="scientific">Pristionchus fissidentatus</name>
    <dbReference type="NCBI Taxonomy" id="1538716"/>
    <lineage>
        <taxon>Eukaryota</taxon>
        <taxon>Metazoa</taxon>
        <taxon>Ecdysozoa</taxon>
        <taxon>Nematoda</taxon>
        <taxon>Chromadorea</taxon>
        <taxon>Rhabditida</taxon>
        <taxon>Rhabditina</taxon>
        <taxon>Diplogasteromorpha</taxon>
        <taxon>Diplogasteroidea</taxon>
        <taxon>Neodiplogasteridae</taxon>
        <taxon>Pristionchus</taxon>
    </lineage>
</organism>
<proteinExistence type="predicted"/>
<dbReference type="AlphaFoldDB" id="A0AAV5W2F1"/>
<dbReference type="GO" id="GO:0016020">
    <property type="term" value="C:membrane"/>
    <property type="evidence" value="ECO:0007669"/>
    <property type="project" value="UniProtKB-SubCell"/>
</dbReference>
<feature type="non-terminal residue" evidence="1">
    <location>
        <position position="108"/>
    </location>
</feature>